<evidence type="ECO:0000256" key="3">
    <source>
        <dbReference type="ARBA" id="ARBA00022694"/>
    </source>
</evidence>
<proteinExistence type="predicted"/>
<dbReference type="Pfam" id="PF13484">
    <property type="entry name" value="Fer4_16"/>
    <property type="match status" value="1"/>
</dbReference>
<dbReference type="InterPro" id="IPR017896">
    <property type="entry name" value="4Fe4S_Fe-S-bd"/>
</dbReference>
<dbReference type="InterPro" id="IPR017900">
    <property type="entry name" value="4Fe4S_Fe_S_CS"/>
</dbReference>
<evidence type="ECO:0000256" key="4">
    <source>
        <dbReference type="ARBA" id="ARBA00022723"/>
    </source>
</evidence>
<reference evidence="10" key="2">
    <citation type="submission" date="2020-09" db="EMBL/GenBank/DDBJ databases">
        <authorList>
            <person name="Sun Q."/>
            <person name="Ohkuma M."/>
        </authorList>
    </citation>
    <scope>NUCLEOTIDE SEQUENCE</scope>
    <source>
        <strain evidence="10">JCM 18487</strain>
    </source>
</reference>
<keyword evidence="4" id="KW-0479">Metal-binding</keyword>
<evidence type="ECO:0000256" key="1">
    <source>
        <dbReference type="ARBA" id="ARBA00022485"/>
    </source>
</evidence>
<dbReference type="PROSITE" id="PS51379">
    <property type="entry name" value="4FE4S_FER_2"/>
    <property type="match status" value="1"/>
</dbReference>
<accession>A0A917NKZ7</accession>
<name>A0A917NKZ7_9BACL</name>
<dbReference type="InterPro" id="IPR004453">
    <property type="entry name" value="QueG"/>
</dbReference>
<dbReference type="Gene3D" id="3.30.70.20">
    <property type="match status" value="1"/>
</dbReference>
<dbReference type="EMBL" id="BMOY01000018">
    <property type="protein sequence ID" value="GGJ05583.1"/>
    <property type="molecule type" value="Genomic_DNA"/>
</dbReference>
<dbReference type="Proteomes" id="UP000637695">
    <property type="component" value="Unassembled WGS sequence"/>
</dbReference>
<dbReference type="Pfam" id="PF13646">
    <property type="entry name" value="HEAT_2"/>
    <property type="match status" value="1"/>
</dbReference>
<keyword evidence="6" id="KW-0560">Oxidoreductase</keyword>
<dbReference type="GO" id="GO:0051539">
    <property type="term" value="F:4 iron, 4 sulfur cluster binding"/>
    <property type="evidence" value="ECO:0007669"/>
    <property type="project" value="UniProtKB-KW"/>
</dbReference>
<dbReference type="InterPro" id="IPR013542">
    <property type="entry name" value="QueG_DUF1730"/>
</dbReference>
<dbReference type="Pfam" id="PF08331">
    <property type="entry name" value="QueG_DUF1730"/>
    <property type="match status" value="1"/>
</dbReference>
<dbReference type="AlphaFoldDB" id="A0A917NKZ7"/>
<dbReference type="NCBIfam" id="TIGR00276">
    <property type="entry name" value="tRNA epoxyqueuosine(34) reductase QueG"/>
    <property type="match status" value="1"/>
</dbReference>
<feature type="domain" description="4Fe-4S ferredoxin-type" evidence="9">
    <location>
        <begin position="180"/>
        <end position="209"/>
    </location>
</feature>
<sequence>MYEVNRLALWQMGQELGFDAIGATTADPFPELVPRLAAYAARGRTGFEWEDIAERIDPKRWLPEARSLIAVALAYLTPAGRRLARRHPAKGLHGRLTVYAYGEDYHQVLARRLHLLHRALEAYLGRPVKARIAVDTAPLVDRAVAERSGIGWIGKNCMFYTDKHGSYVFLGTLLTDVEVEPGSPQPDRCGTCDLCLRACPTGALLAPGVIDAKRCLSYITQMKGIIPPEFRVALGRRVWGCDTCQWACPHNAAAAAAVHPEFLPQGELAYPDLIAILSWSNREFLRRYGRTAAAWRGLATWKRNALIALGNCRDPRAVPHVVPFLSHPRPELRASAAWALWRIGDPAGTAAVRAAYVREEDPAVKAEMAWAVEEG</sequence>
<evidence type="ECO:0000259" key="9">
    <source>
        <dbReference type="PROSITE" id="PS51379"/>
    </source>
</evidence>
<evidence type="ECO:0000256" key="8">
    <source>
        <dbReference type="ARBA" id="ARBA00023014"/>
    </source>
</evidence>
<dbReference type="PANTHER" id="PTHR30002:SF4">
    <property type="entry name" value="EPOXYQUEUOSINE REDUCTASE"/>
    <property type="match status" value="1"/>
</dbReference>
<protein>
    <submittedName>
        <fullName evidence="10">Epoxyqueuosine reductase</fullName>
    </submittedName>
</protein>
<dbReference type="GO" id="GO:0046872">
    <property type="term" value="F:metal ion binding"/>
    <property type="evidence" value="ECO:0007669"/>
    <property type="project" value="UniProtKB-KW"/>
</dbReference>
<evidence type="ECO:0000256" key="7">
    <source>
        <dbReference type="ARBA" id="ARBA00023004"/>
    </source>
</evidence>
<keyword evidence="1" id="KW-0004">4Fe-4S</keyword>
<keyword evidence="8" id="KW-0411">Iron-sulfur</keyword>
<dbReference type="SUPFAM" id="SSF54862">
    <property type="entry name" value="4Fe-4S ferredoxins"/>
    <property type="match status" value="1"/>
</dbReference>
<evidence type="ECO:0000256" key="2">
    <source>
        <dbReference type="ARBA" id="ARBA00022490"/>
    </source>
</evidence>
<evidence type="ECO:0000313" key="10">
    <source>
        <dbReference type="EMBL" id="GGJ05583.1"/>
    </source>
</evidence>
<dbReference type="GO" id="GO:0008616">
    <property type="term" value="P:tRNA queuosine(34) biosynthetic process"/>
    <property type="evidence" value="ECO:0007669"/>
    <property type="project" value="UniProtKB-KW"/>
</dbReference>
<comment type="caution">
    <text evidence="10">The sequence shown here is derived from an EMBL/GenBank/DDBJ whole genome shotgun (WGS) entry which is preliminary data.</text>
</comment>
<dbReference type="InterPro" id="IPR016024">
    <property type="entry name" value="ARM-type_fold"/>
</dbReference>
<dbReference type="InterPro" id="IPR011989">
    <property type="entry name" value="ARM-like"/>
</dbReference>
<dbReference type="PROSITE" id="PS00198">
    <property type="entry name" value="4FE4S_FER_1"/>
    <property type="match status" value="1"/>
</dbReference>
<gene>
    <name evidence="10" type="primary">queG</name>
    <name evidence="10" type="ORF">GCM10010885_13400</name>
</gene>
<keyword evidence="11" id="KW-1185">Reference proteome</keyword>
<dbReference type="GO" id="GO:0052693">
    <property type="term" value="F:epoxyqueuosine reductase activity"/>
    <property type="evidence" value="ECO:0007669"/>
    <property type="project" value="TreeGrafter"/>
</dbReference>
<evidence type="ECO:0000256" key="6">
    <source>
        <dbReference type="ARBA" id="ARBA00023002"/>
    </source>
</evidence>
<keyword evidence="2" id="KW-0963">Cytoplasm</keyword>
<dbReference type="Gene3D" id="1.25.10.10">
    <property type="entry name" value="Leucine-rich Repeat Variant"/>
    <property type="match status" value="1"/>
</dbReference>
<dbReference type="SMART" id="SM00567">
    <property type="entry name" value="EZ_HEAT"/>
    <property type="match status" value="2"/>
</dbReference>
<evidence type="ECO:0000256" key="5">
    <source>
        <dbReference type="ARBA" id="ARBA00022785"/>
    </source>
</evidence>
<reference evidence="10" key="1">
    <citation type="journal article" date="2014" name="Int. J. Syst. Evol. Microbiol.">
        <title>Complete genome sequence of Corynebacterium casei LMG S-19264T (=DSM 44701T), isolated from a smear-ripened cheese.</title>
        <authorList>
            <consortium name="US DOE Joint Genome Institute (JGI-PGF)"/>
            <person name="Walter F."/>
            <person name="Albersmeier A."/>
            <person name="Kalinowski J."/>
            <person name="Ruckert C."/>
        </authorList>
    </citation>
    <scope>NUCLEOTIDE SEQUENCE</scope>
    <source>
        <strain evidence="10">JCM 18487</strain>
    </source>
</reference>
<evidence type="ECO:0000313" key="11">
    <source>
        <dbReference type="Proteomes" id="UP000637695"/>
    </source>
</evidence>
<keyword evidence="5" id="KW-0671">Queuosine biosynthesis</keyword>
<dbReference type="InterPro" id="IPR004155">
    <property type="entry name" value="PBS_lyase_HEAT"/>
</dbReference>
<dbReference type="RefSeq" id="WP_229776561.1">
    <property type="nucleotide sequence ID" value="NZ_BMOY01000018.1"/>
</dbReference>
<keyword evidence="7" id="KW-0408">Iron</keyword>
<dbReference type="PANTHER" id="PTHR30002">
    <property type="entry name" value="EPOXYQUEUOSINE REDUCTASE"/>
    <property type="match status" value="1"/>
</dbReference>
<keyword evidence="3" id="KW-0819">tRNA processing</keyword>
<organism evidence="10 11">
    <name type="scientific">Alicyclobacillus cellulosilyticus</name>
    <dbReference type="NCBI Taxonomy" id="1003997"/>
    <lineage>
        <taxon>Bacteria</taxon>
        <taxon>Bacillati</taxon>
        <taxon>Bacillota</taxon>
        <taxon>Bacilli</taxon>
        <taxon>Bacillales</taxon>
        <taxon>Alicyclobacillaceae</taxon>
        <taxon>Alicyclobacillus</taxon>
    </lineage>
</organism>
<dbReference type="SUPFAM" id="SSF48371">
    <property type="entry name" value="ARM repeat"/>
    <property type="match status" value="1"/>
</dbReference>